<dbReference type="EMBL" id="KZ309568">
    <property type="protein sequence ID" value="KAG8239250.1"/>
    <property type="molecule type" value="Genomic_DNA"/>
</dbReference>
<protein>
    <submittedName>
        <fullName evidence="2">Uncharacterized protein</fullName>
    </submittedName>
</protein>
<feature type="region of interest" description="Disordered" evidence="1">
    <location>
        <begin position="1"/>
        <end position="34"/>
    </location>
</feature>
<reference evidence="2" key="2">
    <citation type="submission" date="2017-10" db="EMBL/GenBank/DDBJ databases">
        <title>Ladona fulva Genome sequencing and assembly.</title>
        <authorList>
            <person name="Murali S."/>
            <person name="Richards S."/>
            <person name="Bandaranaike D."/>
            <person name="Bellair M."/>
            <person name="Blankenburg K."/>
            <person name="Chao H."/>
            <person name="Dinh H."/>
            <person name="Doddapaneni H."/>
            <person name="Dugan-Rocha S."/>
            <person name="Elkadiri S."/>
            <person name="Gnanaolivu R."/>
            <person name="Hernandez B."/>
            <person name="Skinner E."/>
            <person name="Javaid M."/>
            <person name="Lee S."/>
            <person name="Li M."/>
            <person name="Ming W."/>
            <person name="Munidasa M."/>
            <person name="Muniz J."/>
            <person name="Nguyen L."/>
            <person name="Hughes D."/>
            <person name="Osuji N."/>
            <person name="Pu L.-L."/>
            <person name="Puazo M."/>
            <person name="Qu C."/>
            <person name="Quiroz J."/>
            <person name="Raj R."/>
            <person name="Weissenberger G."/>
            <person name="Xin Y."/>
            <person name="Zou X."/>
            <person name="Han Y."/>
            <person name="Worley K."/>
            <person name="Muzny D."/>
            <person name="Gibbs R."/>
        </authorList>
    </citation>
    <scope>NUCLEOTIDE SEQUENCE</scope>
    <source>
        <strain evidence="2">Sampled in the wild</strain>
    </source>
</reference>
<dbReference type="Proteomes" id="UP000792457">
    <property type="component" value="Unassembled WGS sequence"/>
</dbReference>
<proteinExistence type="predicted"/>
<name>A0A8K0KT16_LADFU</name>
<organism evidence="2 3">
    <name type="scientific">Ladona fulva</name>
    <name type="common">Scarce chaser dragonfly</name>
    <name type="synonym">Libellula fulva</name>
    <dbReference type="NCBI Taxonomy" id="123851"/>
    <lineage>
        <taxon>Eukaryota</taxon>
        <taxon>Metazoa</taxon>
        <taxon>Ecdysozoa</taxon>
        <taxon>Arthropoda</taxon>
        <taxon>Hexapoda</taxon>
        <taxon>Insecta</taxon>
        <taxon>Pterygota</taxon>
        <taxon>Palaeoptera</taxon>
        <taxon>Odonata</taxon>
        <taxon>Epiprocta</taxon>
        <taxon>Anisoptera</taxon>
        <taxon>Libelluloidea</taxon>
        <taxon>Libellulidae</taxon>
        <taxon>Ladona</taxon>
    </lineage>
</organism>
<gene>
    <name evidence="2" type="ORF">J437_LFUL010640</name>
</gene>
<dbReference type="AlphaFoldDB" id="A0A8K0KT16"/>
<evidence type="ECO:0000313" key="3">
    <source>
        <dbReference type="Proteomes" id="UP000792457"/>
    </source>
</evidence>
<sequence>MRPLLVSSAAKREKEGRLNEMEGNETAKRMGENGIVNEKWKREVEIKEEKIERAASHKPSLTRTHSKDKLLTLGDHETADDQVCIYKPVTSFRGQWSLYVRPAATTSVTRDPLHSQGFRFSFYELVKGPAMAVIRKDESESVKKIEEIVAGANTSPVAGFSLWAEESPSVIERGPKNITLRIRGKPAKVSVDRVKPAYALPDPGRSSVDHDPPATSTASTDLQSGPAGKRGYLIRAGRLVHPRVHFN</sequence>
<feature type="region of interest" description="Disordered" evidence="1">
    <location>
        <begin position="196"/>
        <end position="228"/>
    </location>
</feature>
<accession>A0A8K0KT16</accession>
<evidence type="ECO:0000313" key="2">
    <source>
        <dbReference type="EMBL" id="KAG8239250.1"/>
    </source>
</evidence>
<reference evidence="2" key="1">
    <citation type="submission" date="2013-04" db="EMBL/GenBank/DDBJ databases">
        <authorList>
            <person name="Qu J."/>
            <person name="Murali S.C."/>
            <person name="Bandaranaike D."/>
            <person name="Bellair M."/>
            <person name="Blankenburg K."/>
            <person name="Chao H."/>
            <person name="Dinh H."/>
            <person name="Doddapaneni H."/>
            <person name="Downs B."/>
            <person name="Dugan-Rocha S."/>
            <person name="Elkadiri S."/>
            <person name="Gnanaolivu R.D."/>
            <person name="Hernandez B."/>
            <person name="Javaid M."/>
            <person name="Jayaseelan J.C."/>
            <person name="Lee S."/>
            <person name="Li M."/>
            <person name="Ming W."/>
            <person name="Munidasa M."/>
            <person name="Muniz J."/>
            <person name="Nguyen L."/>
            <person name="Ongeri F."/>
            <person name="Osuji N."/>
            <person name="Pu L.-L."/>
            <person name="Puazo M."/>
            <person name="Qu C."/>
            <person name="Quiroz J."/>
            <person name="Raj R."/>
            <person name="Weissenberger G."/>
            <person name="Xin Y."/>
            <person name="Zou X."/>
            <person name="Han Y."/>
            <person name="Richards S."/>
            <person name="Worley K."/>
            <person name="Muzny D."/>
            <person name="Gibbs R."/>
        </authorList>
    </citation>
    <scope>NUCLEOTIDE SEQUENCE</scope>
    <source>
        <strain evidence="2">Sampled in the wild</strain>
    </source>
</reference>
<feature type="compositionally biased region" description="Polar residues" evidence="1">
    <location>
        <begin position="214"/>
        <end position="223"/>
    </location>
</feature>
<evidence type="ECO:0000256" key="1">
    <source>
        <dbReference type="SAM" id="MobiDB-lite"/>
    </source>
</evidence>
<keyword evidence="3" id="KW-1185">Reference proteome</keyword>
<feature type="compositionally biased region" description="Basic and acidic residues" evidence="1">
    <location>
        <begin position="10"/>
        <end position="31"/>
    </location>
</feature>
<comment type="caution">
    <text evidence="2">The sequence shown here is derived from an EMBL/GenBank/DDBJ whole genome shotgun (WGS) entry which is preliminary data.</text>
</comment>